<proteinExistence type="predicted"/>
<evidence type="ECO:0000313" key="2">
    <source>
        <dbReference type="EMBL" id="CAF1394889.1"/>
    </source>
</evidence>
<sequence>MEITNVLSSSNDVYNSFKTVALDKAISLSPNASSNNIVTQTSSPSATRSTKHYHSKFKTEWLSNSFFSTFLRECKIDQSKAMCIVCNIQFSIQNSGIRDINRYIRTKKHQERLKSDEANPSKISAIVFIAESFPYV</sequence>
<name>A0A815KM42_ADIRI</name>
<dbReference type="OrthoDB" id="10023262at2759"/>
<protein>
    <submittedName>
        <fullName evidence="2">Uncharacterized protein</fullName>
    </submittedName>
</protein>
<keyword evidence="3" id="KW-1185">Reference proteome</keyword>
<evidence type="ECO:0000313" key="1">
    <source>
        <dbReference type="EMBL" id="CAF0985831.1"/>
    </source>
</evidence>
<dbReference type="Proteomes" id="UP000663828">
    <property type="component" value="Unassembled WGS sequence"/>
</dbReference>
<reference evidence="2" key="1">
    <citation type="submission" date="2021-02" db="EMBL/GenBank/DDBJ databases">
        <authorList>
            <person name="Nowell W R."/>
        </authorList>
    </citation>
    <scope>NUCLEOTIDE SEQUENCE</scope>
</reference>
<accession>A0A815KM42</accession>
<organism evidence="2 4">
    <name type="scientific">Adineta ricciae</name>
    <name type="common">Rotifer</name>
    <dbReference type="NCBI Taxonomy" id="249248"/>
    <lineage>
        <taxon>Eukaryota</taxon>
        <taxon>Metazoa</taxon>
        <taxon>Spiralia</taxon>
        <taxon>Gnathifera</taxon>
        <taxon>Rotifera</taxon>
        <taxon>Eurotatoria</taxon>
        <taxon>Bdelloidea</taxon>
        <taxon>Adinetida</taxon>
        <taxon>Adinetidae</taxon>
        <taxon>Adineta</taxon>
    </lineage>
</organism>
<dbReference type="EMBL" id="CAJNOJ010000317">
    <property type="protein sequence ID" value="CAF1394889.1"/>
    <property type="molecule type" value="Genomic_DNA"/>
</dbReference>
<dbReference type="AlphaFoldDB" id="A0A815KM42"/>
<evidence type="ECO:0000313" key="4">
    <source>
        <dbReference type="Proteomes" id="UP000663852"/>
    </source>
</evidence>
<comment type="caution">
    <text evidence="2">The sequence shown here is derived from an EMBL/GenBank/DDBJ whole genome shotgun (WGS) entry which is preliminary data.</text>
</comment>
<gene>
    <name evidence="2" type="ORF">EDS130_LOCUS35679</name>
    <name evidence="1" type="ORF">XAT740_LOCUS12432</name>
</gene>
<evidence type="ECO:0000313" key="3">
    <source>
        <dbReference type="Proteomes" id="UP000663828"/>
    </source>
</evidence>
<dbReference type="Proteomes" id="UP000663852">
    <property type="component" value="Unassembled WGS sequence"/>
</dbReference>
<dbReference type="EMBL" id="CAJNOR010000701">
    <property type="protein sequence ID" value="CAF0985831.1"/>
    <property type="molecule type" value="Genomic_DNA"/>
</dbReference>